<evidence type="ECO:0000313" key="2">
    <source>
        <dbReference type="Proteomes" id="UP000178885"/>
    </source>
</evidence>
<reference evidence="1 2" key="1">
    <citation type="journal article" date="2016" name="Nat. Commun.">
        <title>Thousands of microbial genomes shed light on interconnected biogeochemical processes in an aquifer system.</title>
        <authorList>
            <person name="Anantharaman K."/>
            <person name="Brown C.T."/>
            <person name="Hug L.A."/>
            <person name="Sharon I."/>
            <person name="Castelle C.J."/>
            <person name="Probst A.J."/>
            <person name="Thomas B.C."/>
            <person name="Singh A."/>
            <person name="Wilkins M.J."/>
            <person name="Karaoz U."/>
            <person name="Brodie E.L."/>
            <person name="Williams K.H."/>
            <person name="Hubbard S.S."/>
            <person name="Banfield J.F."/>
        </authorList>
    </citation>
    <scope>NUCLEOTIDE SEQUENCE [LARGE SCALE GENOMIC DNA]</scope>
</reference>
<accession>A0A1F6TSE1</accession>
<protein>
    <submittedName>
        <fullName evidence="1">Molybdenum cofactor carrier</fullName>
    </submittedName>
</protein>
<dbReference type="Gene3D" id="3.40.50.450">
    <property type="match status" value="1"/>
</dbReference>
<gene>
    <name evidence="1" type="ORF">A2151_05100</name>
</gene>
<organism evidence="1 2">
    <name type="scientific">Candidatus Muproteobacteria bacterium RBG_16_65_34</name>
    <dbReference type="NCBI Taxonomy" id="1817760"/>
    <lineage>
        <taxon>Bacteria</taxon>
        <taxon>Pseudomonadati</taxon>
        <taxon>Pseudomonadota</taxon>
        <taxon>Candidatus Muproteobacteria</taxon>
    </lineage>
</organism>
<dbReference type="AlphaFoldDB" id="A0A1F6TSE1"/>
<dbReference type="Proteomes" id="UP000178885">
    <property type="component" value="Unassembled WGS sequence"/>
</dbReference>
<name>A0A1F6TSE1_9PROT</name>
<dbReference type="InterPro" id="IPR024755">
    <property type="entry name" value="cpYpsA"/>
</dbReference>
<dbReference type="EMBL" id="MFSU01000040">
    <property type="protein sequence ID" value="OGI47992.1"/>
    <property type="molecule type" value="Genomic_DNA"/>
</dbReference>
<sequence>MVVEKIVSGGQTGVDRAALDAAAALGIAGGGWCPKDRRAEDGAIPPRYPLTETRSRDYRERTERNVLDSDGTLILARGRLGGGTALTQQLAQRHGKPVRVLDLEARADIRAARDWLEQHRIRVLNIAGPRASTHPGIHAQARRFLIRLLAPLRAR</sequence>
<dbReference type="STRING" id="1817760.A2151_05100"/>
<comment type="caution">
    <text evidence="1">The sequence shown here is derived from an EMBL/GenBank/DDBJ whole genome shotgun (WGS) entry which is preliminary data.</text>
</comment>
<dbReference type="SUPFAM" id="SSF102405">
    <property type="entry name" value="MCP/YpsA-like"/>
    <property type="match status" value="1"/>
</dbReference>
<proteinExistence type="predicted"/>
<evidence type="ECO:0000313" key="1">
    <source>
        <dbReference type="EMBL" id="OGI47992.1"/>
    </source>
</evidence>
<dbReference type="Pfam" id="PF12694">
    <property type="entry name" value="cpYpsA"/>
    <property type="match status" value="1"/>
</dbReference>